<protein>
    <submittedName>
        <fullName evidence="2">PvLEA26 protein</fullName>
    </submittedName>
</protein>
<sequence>MEEDKGILEKTKETLISAKDAVADTVDNFKDKLFGTKHEGSKNLSVPPNKMGDTMGAANEPVKHSSESYATRI</sequence>
<dbReference type="EMBL" id="AB841342">
    <property type="protein sequence ID" value="BAN67642.1"/>
    <property type="molecule type" value="mRNA"/>
</dbReference>
<dbReference type="AlphaFoldDB" id="S6BTS8"/>
<proteinExistence type="evidence at transcript level"/>
<evidence type="ECO:0000313" key="2">
    <source>
        <dbReference type="EMBL" id="BAN67642.1"/>
    </source>
</evidence>
<organism evidence="2">
    <name type="scientific">Polypedilum vanderplanki</name>
    <name type="common">Sleeping chironomid midge</name>
    <dbReference type="NCBI Taxonomy" id="319348"/>
    <lineage>
        <taxon>Eukaryota</taxon>
        <taxon>Metazoa</taxon>
        <taxon>Ecdysozoa</taxon>
        <taxon>Arthropoda</taxon>
        <taxon>Hexapoda</taxon>
        <taxon>Insecta</taxon>
        <taxon>Pterygota</taxon>
        <taxon>Neoptera</taxon>
        <taxon>Endopterygota</taxon>
        <taxon>Diptera</taxon>
        <taxon>Nematocera</taxon>
        <taxon>Chironomoidea</taxon>
        <taxon>Chironomidae</taxon>
        <taxon>Chironominae</taxon>
        <taxon>Polypedilum</taxon>
        <taxon>Polypedilum</taxon>
    </lineage>
</organism>
<evidence type="ECO:0000256" key="1">
    <source>
        <dbReference type="SAM" id="MobiDB-lite"/>
    </source>
</evidence>
<gene>
    <name evidence="2" type="primary">PvLEA26</name>
</gene>
<name>S6BTS8_POLVA</name>
<accession>S6BTS8</accession>
<feature type="region of interest" description="Disordered" evidence="1">
    <location>
        <begin position="36"/>
        <end position="73"/>
    </location>
</feature>
<reference evidence="2" key="1">
    <citation type="submission" date="2013-07" db="EMBL/GenBank/DDBJ databases">
        <title>Functional and evolutionary insights for the origin and mechanisms of complete desiccation tolerance from genome of the sleeping chironomid Polypedilum vanderplanki.</title>
        <authorList>
            <person name="Gusev O."/>
            <person name="Suetsugu Y."/>
            <person name="Cornette R."/>
            <person name="Kawashima T."/>
            <person name="Logacheva M."/>
            <person name="Kondrashev A."/>
            <person name="Penin A."/>
            <person name="Hatanaka R."/>
            <person name="Kikuta S."/>
            <person name="Shimura S."/>
            <person name="Katayose Y."/>
            <person name="Matsumoto T."/>
            <person name="Shagimardanova E."/>
            <person name="Alexeev D."/>
            <person name="Govorun V."/>
            <person name="Wisecaver J."/>
            <person name="Mikheyev A."/>
            <person name="Koyanagi R."/>
            <person name="Nishiyama T."/>
            <person name="Shigenobu S."/>
            <person name="Shibata T.F."/>
            <person name="Hasebe M."/>
            <person name="Okuda T."/>
            <person name="Satoh N."/>
            <person name="Kikawada T."/>
        </authorList>
    </citation>
    <scope>NUCLEOTIDE SEQUENCE</scope>
</reference>